<dbReference type="PANTHER" id="PTHR46211">
    <property type="entry name" value="GLYCEROPHOSPHORYL DIESTER PHOSPHODIESTERASE"/>
    <property type="match status" value="1"/>
</dbReference>
<evidence type="ECO:0000313" key="2">
    <source>
        <dbReference type="EMBL" id="AFD03232.1"/>
    </source>
</evidence>
<name>H9BWR0_9BACT</name>
<dbReference type="InterPro" id="IPR017946">
    <property type="entry name" value="PLC-like_Pdiesterase_TIM-brl"/>
</dbReference>
<sequence length="249" mass="27160">MGARVSANARSPLVIAHRGASAQRPENTLPAYALAVEQRADMIEIDLHCTRDGAVVITHDESLEHLGGHGAIEDASLAAVRALDAGGGERIPTLDEVLDGFGEQIPFNLELKRGVCATYSGLEAIALEAVERRGMLERTLFSSFFDPVLAELRRLSRTARIALLIRPQDQERPLERAREVGAEALNPWFGLVEPELIEAAHADGLAVYPYTVDDEGVMRRLIEAGVDGLFTNRPDRMRRLLQIPAGQPG</sequence>
<dbReference type="InterPro" id="IPR030395">
    <property type="entry name" value="GP_PDE_dom"/>
</dbReference>
<organism evidence="2">
    <name type="scientific">uncultured bacterium W4-39b</name>
    <dbReference type="NCBI Taxonomy" id="1130994"/>
    <lineage>
        <taxon>Bacteria</taxon>
        <taxon>environmental samples</taxon>
    </lineage>
</organism>
<dbReference type="Pfam" id="PF03009">
    <property type="entry name" value="GDPD"/>
    <property type="match status" value="1"/>
</dbReference>
<reference evidence="2" key="1">
    <citation type="submission" date="2011-11" db="EMBL/GenBank/DDBJ databases">
        <title>Construction and analysis of a metagenome of deep-sea sediment.</title>
        <authorList>
            <person name="Huo Y.-Y."/>
            <person name="Cheng H."/>
            <person name="Wu M."/>
        </authorList>
    </citation>
    <scope>NUCLEOTIDE SEQUENCE</scope>
</reference>
<proteinExistence type="predicted"/>
<dbReference type="GO" id="GO:0008081">
    <property type="term" value="F:phosphoric diester hydrolase activity"/>
    <property type="evidence" value="ECO:0007669"/>
    <property type="project" value="InterPro"/>
</dbReference>
<protein>
    <submittedName>
        <fullName evidence="2">Glycerophosphoryl diester phosphodiesterase</fullName>
    </submittedName>
</protein>
<dbReference type="SUPFAM" id="SSF51695">
    <property type="entry name" value="PLC-like phosphodiesterases"/>
    <property type="match status" value="1"/>
</dbReference>
<dbReference type="AlphaFoldDB" id="H9BWR0"/>
<dbReference type="EMBL" id="JQ085819">
    <property type="protein sequence ID" value="AFD03232.1"/>
    <property type="molecule type" value="Genomic_DNA"/>
</dbReference>
<accession>H9BWR0</accession>
<dbReference type="Gene3D" id="3.20.20.190">
    <property type="entry name" value="Phosphatidylinositol (PI) phosphodiesterase"/>
    <property type="match status" value="1"/>
</dbReference>
<dbReference type="PANTHER" id="PTHR46211:SF1">
    <property type="entry name" value="GLYCEROPHOSPHODIESTER PHOSPHODIESTERASE, CYTOPLASMIC"/>
    <property type="match status" value="1"/>
</dbReference>
<dbReference type="PROSITE" id="PS51704">
    <property type="entry name" value="GP_PDE"/>
    <property type="match status" value="1"/>
</dbReference>
<evidence type="ECO:0000259" key="1">
    <source>
        <dbReference type="PROSITE" id="PS51704"/>
    </source>
</evidence>
<dbReference type="GO" id="GO:0006629">
    <property type="term" value="P:lipid metabolic process"/>
    <property type="evidence" value="ECO:0007669"/>
    <property type="project" value="InterPro"/>
</dbReference>
<feature type="domain" description="GP-PDE" evidence="1">
    <location>
        <begin position="12"/>
        <end position="241"/>
    </location>
</feature>